<comment type="caution">
    <text evidence="1">The sequence shown here is derived from an EMBL/GenBank/DDBJ whole genome shotgun (WGS) entry which is preliminary data.</text>
</comment>
<proteinExistence type="predicted"/>
<protein>
    <submittedName>
        <fullName evidence="1">Unnamed protein product</fullName>
    </submittedName>
</protein>
<dbReference type="Proteomes" id="UP001165063">
    <property type="component" value="Unassembled WGS sequence"/>
</dbReference>
<sequence length="315" mass="35741">MSAVESNSNSNSISNSNIMSTFTDALSILKDLPLELLIPILKLSLSSNSGMTVQAVIEMALSEDYTAKHVGMLFLKECAFQLEAYHISIHHESFPDTWRMPYECSYFISKLFKLLKDAQISLDDVTVVRELPDEPFDKLYFNIVPAASVDQSLFVSEASQFTNNGKLQDLKVIIIRDEYSDIVDCFIMPKNMKQLMICNSESVGIVVEFHDLNGIQVDELWCENPLRIKTKTFTTRFGTVDGNCLDFRNFNFSHIKKLTVVSTQKFMLLKLNDIPETLEQFDVVGMCYKVEVPQITPGIKGLFETGHRLQEVGFN</sequence>
<evidence type="ECO:0000313" key="1">
    <source>
        <dbReference type="EMBL" id="GMG30671.1"/>
    </source>
</evidence>
<gene>
    <name evidence="1" type="ORF">Amon01_000388900</name>
</gene>
<reference evidence="1" key="1">
    <citation type="submission" date="2023-04" db="EMBL/GenBank/DDBJ databases">
        <title>Ambrosiozyma monospora NBRC 1965.</title>
        <authorList>
            <person name="Ichikawa N."/>
            <person name="Sato H."/>
            <person name="Tonouchi N."/>
        </authorList>
    </citation>
    <scope>NUCLEOTIDE SEQUENCE</scope>
    <source>
        <strain evidence="1">NBRC 1965</strain>
    </source>
</reference>
<dbReference type="EMBL" id="BSXU01001751">
    <property type="protein sequence ID" value="GMG30671.1"/>
    <property type="molecule type" value="Genomic_DNA"/>
</dbReference>
<evidence type="ECO:0000313" key="2">
    <source>
        <dbReference type="Proteomes" id="UP001165063"/>
    </source>
</evidence>
<organism evidence="1 2">
    <name type="scientific">Ambrosiozyma monospora</name>
    <name type="common">Yeast</name>
    <name type="synonym">Endomycopsis monosporus</name>
    <dbReference type="NCBI Taxonomy" id="43982"/>
    <lineage>
        <taxon>Eukaryota</taxon>
        <taxon>Fungi</taxon>
        <taxon>Dikarya</taxon>
        <taxon>Ascomycota</taxon>
        <taxon>Saccharomycotina</taxon>
        <taxon>Pichiomycetes</taxon>
        <taxon>Pichiales</taxon>
        <taxon>Pichiaceae</taxon>
        <taxon>Ambrosiozyma</taxon>
    </lineage>
</organism>
<keyword evidence="2" id="KW-1185">Reference proteome</keyword>
<name>A0A9W6YZG7_AMBMO</name>
<dbReference type="AlphaFoldDB" id="A0A9W6YZG7"/>
<accession>A0A9W6YZG7</accession>